<evidence type="ECO:0000256" key="1">
    <source>
        <dbReference type="SAM" id="Phobius"/>
    </source>
</evidence>
<accession>A0A9Q1JPF5</accession>
<proteinExistence type="predicted"/>
<feature type="transmembrane region" description="Helical" evidence="1">
    <location>
        <begin position="42"/>
        <end position="61"/>
    </location>
</feature>
<gene>
    <name evidence="2" type="ORF">Cgig2_031377</name>
</gene>
<dbReference type="EMBL" id="JAKOGI010000992">
    <property type="protein sequence ID" value="KAJ8428583.1"/>
    <property type="molecule type" value="Genomic_DNA"/>
</dbReference>
<name>A0A9Q1JPF5_9CARY</name>
<organism evidence="2 3">
    <name type="scientific">Carnegiea gigantea</name>
    <dbReference type="NCBI Taxonomy" id="171969"/>
    <lineage>
        <taxon>Eukaryota</taxon>
        <taxon>Viridiplantae</taxon>
        <taxon>Streptophyta</taxon>
        <taxon>Embryophyta</taxon>
        <taxon>Tracheophyta</taxon>
        <taxon>Spermatophyta</taxon>
        <taxon>Magnoliopsida</taxon>
        <taxon>eudicotyledons</taxon>
        <taxon>Gunneridae</taxon>
        <taxon>Pentapetalae</taxon>
        <taxon>Caryophyllales</taxon>
        <taxon>Cactineae</taxon>
        <taxon>Cactaceae</taxon>
        <taxon>Cactoideae</taxon>
        <taxon>Echinocereeae</taxon>
        <taxon>Carnegiea</taxon>
    </lineage>
</organism>
<keyword evidence="1" id="KW-0472">Membrane</keyword>
<reference evidence="2" key="1">
    <citation type="submission" date="2022-04" db="EMBL/GenBank/DDBJ databases">
        <title>Carnegiea gigantea Genome sequencing and assembly v2.</title>
        <authorList>
            <person name="Copetti D."/>
            <person name="Sanderson M.J."/>
            <person name="Burquez A."/>
            <person name="Wojciechowski M.F."/>
        </authorList>
    </citation>
    <scope>NUCLEOTIDE SEQUENCE</scope>
    <source>
        <strain evidence="2">SGP5-SGP5p</strain>
        <tissue evidence="2">Aerial part</tissue>
    </source>
</reference>
<evidence type="ECO:0000313" key="2">
    <source>
        <dbReference type="EMBL" id="KAJ8428583.1"/>
    </source>
</evidence>
<keyword evidence="1" id="KW-1133">Transmembrane helix</keyword>
<comment type="caution">
    <text evidence="2">The sequence shown here is derived from an EMBL/GenBank/DDBJ whole genome shotgun (WGS) entry which is preliminary data.</text>
</comment>
<dbReference type="Proteomes" id="UP001153076">
    <property type="component" value="Unassembled WGS sequence"/>
</dbReference>
<evidence type="ECO:0000313" key="3">
    <source>
        <dbReference type="Proteomes" id="UP001153076"/>
    </source>
</evidence>
<keyword evidence="1" id="KW-0812">Transmembrane</keyword>
<sequence length="195" mass="21150">MSTGCQQYPTTFSSCLSPDGTSSFKHSIEFSRKRKSQFTSKFSSNFTTTIVAIFTSLVSIYSHPPLPFGHISNLGSELATTIEYCHNPNPDQLRAQRASDATIDGPSGGSVRTAEGGIGYDHLSVTPHRSFNKAMIVRGFRGDSKAHKIHFPCKPLAMPDFISIMALCGLICATKLSAGHLKANIDTIYTQSSLK</sequence>
<dbReference type="AlphaFoldDB" id="A0A9Q1JPF5"/>
<protein>
    <submittedName>
        <fullName evidence="2">Uncharacterized protein</fullName>
    </submittedName>
</protein>
<keyword evidence="3" id="KW-1185">Reference proteome</keyword>